<keyword evidence="1" id="KW-0808">Transferase</keyword>
<reference evidence="4" key="1">
    <citation type="journal article" date="2014" name="Int. J. Syst. Evol. Microbiol.">
        <title>Complete genome sequence of Corynebacterium casei LMG S-19264T (=DSM 44701T), isolated from a smear-ripened cheese.</title>
        <authorList>
            <consortium name="US DOE Joint Genome Institute (JGI-PGF)"/>
            <person name="Walter F."/>
            <person name="Albersmeier A."/>
            <person name="Kalinowski J."/>
            <person name="Ruckert C."/>
        </authorList>
    </citation>
    <scope>NUCLEOTIDE SEQUENCE</scope>
    <source>
        <strain evidence="4">VKM Ac-1321</strain>
    </source>
</reference>
<proteinExistence type="predicted"/>
<accession>A0A9W6NT27</accession>
<dbReference type="NCBIfam" id="TIGR02365">
    <property type="entry name" value="dha_L_ycgS"/>
    <property type="match status" value="1"/>
</dbReference>
<dbReference type="Gene3D" id="1.25.40.340">
    <property type="match status" value="1"/>
</dbReference>
<dbReference type="FunFam" id="1.25.40.340:FF:000002">
    <property type="entry name" value="Dihydroxyacetone kinase, L subunit"/>
    <property type="match status" value="1"/>
</dbReference>
<organism evidence="4 5">
    <name type="scientific">Dactylosporangium matsuzakiense</name>
    <dbReference type="NCBI Taxonomy" id="53360"/>
    <lineage>
        <taxon>Bacteria</taxon>
        <taxon>Bacillati</taxon>
        <taxon>Actinomycetota</taxon>
        <taxon>Actinomycetes</taxon>
        <taxon>Micromonosporales</taxon>
        <taxon>Micromonosporaceae</taxon>
        <taxon>Dactylosporangium</taxon>
    </lineage>
</organism>
<keyword evidence="2 4" id="KW-0418">Kinase</keyword>
<dbReference type="PROSITE" id="PS51480">
    <property type="entry name" value="DHAL"/>
    <property type="match status" value="1"/>
</dbReference>
<dbReference type="SMART" id="SM01120">
    <property type="entry name" value="Dak2"/>
    <property type="match status" value="1"/>
</dbReference>
<sequence>MTAVDEALARAWIAAAAEAVRAEAEHLTDLDAAIGDGDHGVNLRRGFDAVTAALGTYTADSAGDVLGKTGTTLLSKVGGASGPLYGTVFRALGKTLRQGGTFAEGLQAALDGVRQLGKAEVGDKTIVDALAPAVAAYAAAVADGEEIATRAAAEAAQTGAASTIPLQARKGRASYLGERSVGHPDPGATSTALILVALADVTARATGR</sequence>
<dbReference type="GO" id="GO:0005829">
    <property type="term" value="C:cytosol"/>
    <property type="evidence" value="ECO:0007669"/>
    <property type="project" value="TreeGrafter"/>
</dbReference>
<dbReference type="InterPro" id="IPR012737">
    <property type="entry name" value="DhaK_L_YcgS"/>
</dbReference>
<evidence type="ECO:0000313" key="4">
    <source>
        <dbReference type="EMBL" id="GLL08098.1"/>
    </source>
</evidence>
<dbReference type="GO" id="GO:0004371">
    <property type="term" value="F:glycerone kinase activity"/>
    <property type="evidence" value="ECO:0007669"/>
    <property type="project" value="InterPro"/>
</dbReference>
<dbReference type="InterPro" id="IPR036117">
    <property type="entry name" value="DhaL_dom_sf"/>
</dbReference>
<dbReference type="PANTHER" id="PTHR28629">
    <property type="entry name" value="TRIOKINASE/FMN CYCLASE"/>
    <property type="match status" value="1"/>
</dbReference>
<gene>
    <name evidence="4" type="ORF">GCM10017581_098580</name>
</gene>
<protein>
    <submittedName>
        <fullName evidence="4">Dihydroxyacetone kinase subunit L</fullName>
    </submittedName>
</protein>
<comment type="caution">
    <text evidence="4">The sequence shown here is derived from an EMBL/GenBank/DDBJ whole genome shotgun (WGS) entry which is preliminary data.</text>
</comment>
<evidence type="ECO:0000313" key="5">
    <source>
        <dbReference type="Proteomes" id="UP001143480"/>
    </source>
</evidence>
<dbReference type="AlphaFoldDB" id="A0A9W6NT27"/>
<dbReference type="Pfam" id="PF02734">
    <property type="entry name" value="Dak2"/>
    <property type="match status" value="1"/>
</dbReference>
<dbReference type="Proteomes" id="UP001143480">
    <property type="component" value="Unassembled WGS sequence"/>
</dbReference>
<dbReference type="PANTHER" id="PTHR28629:SF4">
    <property type="entry name" value="TRIOKINASE_FMN CYCLASE"/>
    <property type="match status" value="1"/>
</dbReference>
<dbReference type="EMBL" id="BSFP01000126">
    <property type="protein sequence ID" value="GLL08098.1"/>
    <property type="molecule type" value="Genomic_DNA"/>
</dbReference>
<dbReference type="InterPro" id="IPR004007">
    <property type="entry name" value="DhaL_dom"/>
</dbReference>
<dbReference type="InterPro" id="IPR050861">
    <property type="entry name" value="Dihydroxyacetone_Kinase"/>
</dbReference>
<evidence type="ECO:0000259" key="3">
    <source>
        <dbReference type="PROSITE" id="PS51480"/>
    </source>
</evidence>
<feature type="domain" description="DhaL" evidence="3">
    <location>
        <begin position="7"/>
        <end position="200"/>
    </location>
</feature>
<evidence type="ECO:0000256" key="2">
    <source>
        <dbReference type="ARBA" id="ARBA00022777"/>
    </source>
</evidence>
<evidence type="ECO:0000256" key="1">
    <source>
        <dbReference type="ARBA" id="ARBA00022679"/>
    </source>
</evidence>
<keyword evidence="5" id="KW-1185">Reference proteome</keyword>
<reference evidence="4" key="2">
    <citation type="submission" date="2023-01" db="EMBL/GenBank/DDBJ databases">
        <authorList>
            <person name="Sun Q."/>
            <person name="Evtushenko L."/>
        </authorList>
    </citation>
    <scope>NUCLEOTIDE SEQUENCE</scope>
    <source>
        <strain evidence="4">VKM Ac-1321</strain>
    </source>
</reference>
<dbReference type="SUPFAM" id="SSF101473">
    <property type="entry name" value="DhaL-like"/>
    <property type="match status" value="1"/>
</dbReference>
<name>A0A9W6NT27_9ACTN</name>
<dbReference type="GO" id="GO:0019563">
    <property type="term" value="P:glycerol catabolic process"/>
    <property type="evidence" value="ECO:0007669"/>
    <property type="project" value="TreeGrafter"/>
</dbReference>
<dbReference type="RefSeq" id="WP_261963298.1">
    <property type="nucleotide sequence ID" value="NZ_BAAAXA010000003.1"/>
</dbReference>